<name>A0AC35FQU1_9BILA</name>
<dbReference type="Proteomes" id="UP000887580">
    <property type="component" value="Unplaced"/>
</dbReference>
<dbReference type="WBParaSite" id="PS1159_v2.g20005.t1">
    <property type="protein sequence ID" value="PS1159_v2.g20005.t1"/>
    <property type="gene ID" value="PS1159_v2.g20005"/>
</dbReference>
<reference evidence="2" key="1">
    <citation type="submission" date="2022-11" db="UniProtKB">
        <authorList>
            <consortium name="WormBaseParasite"/>
        </authorList>
    </citation>
    <scope>IDENTIFICATION</scope>
</reference>
<protein>
    <submittedName>
        <fullName evidence="2">Amino acid permease/ SLC12A domain-containing protein</fullName>
    </submittedName>
</protein>
<accession>A0AC35FQU1</accession>
<organism evidence="1 2">
    <name type="scientific">Panagrolaimus sp. PS1159</name>
    <dbReference type="NCBI Taxonomy" id="55785"/>
    <lineage>
        <taxon>Eukaryota</taxon>
        <taxon>Metazoa</taxon>
        <taxon>Ecdysozoa</taxon>
        <taxon>Nematoda</taxon>
        <taxon>Chromadorea</taxon>
        <taxon>Rhabditida</taxon>
        <taxon>Tylenchina</taxon>
        <taxon>Panagrolaimomorpha</taxon>
        <taxon>Panagrolaimoidea</taxon>
        <taxon>Panagrolaimidae</taxon>
        <taxon>Panagrolaimus</taxon>
    </lineage>
</organism>
<sequence length="602" mass="64940">MTTTIDPDDSLFAAEQRGTNMNEGGPWWQKTINLDEKLSFGSPTVMITVLVNIFGIVIFLRLGWIVGTAGVSGALTLLAISVIIVLITVFSAIGICQRCRLQSGGIYFLISHVLGAQVGGAVSLVYIFGQAVGSSLVAVGFGESMARLFSTESQFVIKLFSILTILAVTAINIAGVQHAVRAVTVLLICVGIAAMDFILGGMFTSTFKDGVGGWNRERLSDNWDSHYEPINCTAIGFEYDAGPQTFFSLFGVLFANFLGVLSGVNMGGELQNPYKNIAKGELSAIGISTIGCILFIITFGASVQRDMLLCDTLVGEKVSITKLLFLSGIYIASLSSLTAGLIGTPRVAAAIASEGFIPILNPLAVGDETTNNNPIRATLVLTTISIVFVLLGDLNYLAILSTLPFLFTYATVNYAYVSLAMSTDLKELKSQIAGQDLQQPKATTTTDYGSSHNLARDNLNALFPERQESQFDSNLTNMGAGNDFYSPFTNRYVALCGAVINILICFLINFWMSIVHVIAIALLYYHIGQRCPTINTGVSEFSVRHMFQVVAKGDVPVQQTGKDTLLIGGTATGPNFNIDASRLNDDNEDYAHRKQYHHSENY</sequence>
<proteinExistence type="predicted"/>
<evidence type="ECO:0000313" key="1">
    <source>
        <dbReference type="Proteomes" id="UP000887580"/>
    </source>
</evidence>
<evidence type="ECO:0000313" key="2">
    <source>
        <dbReference type="WBParaSite" id="PS1159_v2.g20005.t1"/>
    </source>
</evidence>